<dbReference type="SMART" id="SM00770">
    <property type="entry name" value="Zn_dep_PLPC"/>
    <property type="match status" value="1"/>
</dbReference>
<reference evidence="2 3" key="1">
    <citation type="submission" date="2021-06" db="EMBL/GenBank/DDBJ databases">
        <authorList>
            <person name="Sun Q."/>
            <person name="Li D."/>
        </authorList>
    </citation>
    <scope>NUCLEOTIDE SEQUENCE [LARGE SCALE GENOMIC DNA]</scope>
    <source>
        <strain evidence="2 3">N19</strain>
    </source>
</reference>
<organism evidence="2 3">
    <name type="scientific">Intestinibacter bartlettii</name>
    <dbReference type="NCBI Taxonomy" id="261299"/>
    <lineage>
        <taxon>Bacteria</taxon>
        <taxon>Bacillati</taxon>
        <taxon>Bacillota</taxon>
        <taxon>Clostridia</taxon>
        <taxon>Peptostreptococcales</taxon>
        <taxon>Peptostreptococcaceae</taxon>
        <taxon>Intestinibacter</taxon>
    </lineage>
</organism>
<feature type="domain" description="Zn-dependent PLC" evidence="1">
    <location>
        <begin position="23"/>
        <end position="240"/>
    </location>
</feature>
<comment type="caution">
    <text evidence="2">The sequence shown here is derived from an EMBL/GenBank/DDBJ whole genome shotgun (WGS) entry which is preliminary data.</text>
</comment>
<protein>
    <submittedName>
        <fullName evidence="2">Zinc dependent phospholipase C family protein</fullName>
    </submittedName>
</protein>
<evidence type="ECO:0000259" key="1">
    <source>
        <dbReference type="PROSITE" id="PS51346"/>
    </source>
</evidence>
<evidence type="ECO:0000313" key="3">
    <source>
        <dbReference type="Proteomes" id="UP001196301"/>
    </source>
</evidence>
<name>A0ABS6DW28_9FIRM</name>
<evidence type="ECO:0000313" key="2">
    <source>
        <dbReference type="EMBL" id="MBU5335643.1"/>
    </source>
</evidence>
<gene>
    <name evidence="2" type="ORF">KQI20_04240</name>
</gene>
<dbReference type="EMBL" id="JAHLOQ010000007">
    <property type="protein sequence ID" value="MBU5335643.1"/>
    <property type="molecule type" value="Genomic_DNA"/>
</dbReference>
<dbReference type="Proteomes" id="UP001196301">
    <property type="component" value="Unassembled WGS sequence"/>
</dbReference>
<sequence length="242" mass="28893">MTNILGESRNNSVLEKTLNIISPIKNKFSKPDCRVHIFIQENALNSLWLNGYYEVYEFFYKYKKIINEGVVWADQDLKCYCHFFNVFTNRGLPGMDDNALTLAERYYEYSIDCFFENNIYDSMFYLGAACHLVQDTTVPQHATGDLLNNHMQFESYVKAHYLEIKRFRTYSEPIFFNNIEEYIKYNSYNAIKNQHMHRHIQNLSTRFYLIAEKALEFSQRTTAGILILYFENTYMQNYKNQI</sequence>
<dbReference type="InterPro" id="IPR001531">
    <property type="entry name" value="Zn_PLipaseC"/>
</dbReference>
<dbReference type="CDD" id="cd11009">
    <property type="entry name" value="Zn_dep_PLPC"/>
    <property type="match status" value="1"/>
</dbReference>
<proteinExistence type="predicted"/>
<dbReference type="InterPro" id="IPR029002">
    <property type="entry name" value="PLPC/GPLD1"/>
</dbReference>
<dbReference type="Pfam" id="PF00882">
    <property type="entry name" value="Zn_dep_PLPC"/>
    <property type="match status" value="1"/>
</dbReference>
<accession>A0ABS6DW28</accession>
<dbReference type="RefSeq" id="WP_216568780.1">
    <property type="nucleotide sequence ID" value="NZ_JAHLOQ010000007.1"/>
</dbReference>
<dbReference type="PROSITE" id="PS51346">
    <property type="entry name" value="PROKAR_ZN_DEPEND_PLPC_2"/>
    <property type="match status" value="1"/>
</dbReference>
<keyword evidence="3" id="KW-1185">Reference proteome</keyword>